<dbReference type="EMBL" id="JACHBU010000023">
    <property type="protein sequence ID" value="MBB6511205.1"/>
    <property type="molecule type" value="Genomic_DNA"/>
</dbReference>
<dbReference type="AlphaFoldDB" id="A0A7X0MVD4"/>
<dbReference type="Proteomes" id="UP000585437">
    <property type="component" value="Unassembled WGS sequence"/>
</dbReference>
<keyword evidence="1" id="KW-0472">Membrane</keyword>
<keyword evidence="1" id="KW-1133">Transmembrane helix</keyword>
<protein>
    <submittedName>
        <fullName evidence="2">Uncharacterized protein</fullName>
    </submittedName>
</protein>
<keyword evidence="1" id="KW-0812">Transmembrane</keyword>
<accession>A0A7X0MVD4</accession>
<sequence length="41" mass="4539">MAYEWDCSKVRKAYRVKMAVAYVVALVLAAAPLILIVIGLE</sequence>
<organism evidence="2 3">
    <name type="scientific">Rhizobium soli</name>
    <dbReference type="NCBI Taxonomy" id="424798"/>
    <lineage>
        <taxon>Bacteria</taxon>
        <taxon>Pseudomonadati</taxon>
        <taxon>Pseudomonadota</taxon>
        <taxon>Alphaproteobacteria</taxon>
        <taxon>Hyphomicrobiales</taxon>
        <taxon>Rhizobiaceae</taxon>
        <taxon>Rhizobium/Agrobacterium group</taxon>
        <taxon>Rhizobium</taxon>
    </lineage>
</organism>
<gene>
    <name evidence="2" type="ORF">F4695_004603</name>
</gene>
<proteinExistence type="predicted"/>
<comment type="caution">
    <text evidence="2">The sequence shown here is derived from an EMBL/GenBank/DDBJ whole genome shotgun (WGS) entry which is preliminary data.</text>
</comment>
<reference evidence="2 3" key="1">
    <citation type="submission" date="2020-08" db="EMBL/GenBank/DDBJ databases">
        <title>The Agave Microbiome: Exploring the role of microbial communities in plant adaptations to desert environments.</title>
        <authorList>
            <person name="Partida-Martinez L.P."/>
        </authorList>
    </citation>
    <scope>NUCLEOTIDE SEQUENCE [LARGE SCALE GENOMIC DNA]</scope>
    <source>
        <strain evidence="2 3">AS3.12</strain>
    </source>
</reference>
<evidence type="ECO:0000256" key="1">
    <source>
        <dbReference type="SAM" id="Phobius"/>
    </source>
</evidence>
<evidence type="ECO:0000313" key="2">
    <source>
        <dbReference type="EMBL" id="MBB6511205.1"/>
    </source>
</evidence>
<evidence type="ECO:0000313" key="3">
    <source>
        <dbReference type="Proteomes" id="UP000585437"/>
    </source>
</evidence>
<keyword evidence="3" id="KW-1185">Reference proteome</keyword>
<feature type="transmembrane region" description="Helical" evidence="1">
    <location>
        <begin position="19"/>
        <end position="40"/>
    </location>
</feature>
<name>A0A7X0MVD4_9HYPH</name>